<evidence type="ECO:0000256" key="9">
    <source>
        <dbReference type="ARBA" id="ARBA00022989"/>
    </source>
</evidence>
<dbReference type="PANTHER" id="PTHR30175:SF3">
    <property type="entry name" value="PTS SYSTEM N-ACETYLMURAMIC ACID-SPECIFIC EIIBC COMPONENT"/>
    <property type="match status" value="1"/>
</dbReference>
<dbReference type="OrthoDB" id="9769191at2"/>
<keyword evidence="6" id="KW-0598">Phosphotransferase system</keyword>
<dbReference type="AlphaFoldDB" id="A0A1M5M265"/>
<feature type="transmembrane region" description="Helical" evidence="12">
    <location>
        <begin position="329"/>
        <end position="350"/>
    </location>
</feature>
<dbReference type="Pfam" id="PF02378">
    <property type="entry name" value="PTS_EIIC"/>
    <property type="match status" value="1"/>
</dbReference>
<dbReference type="InterPro" id="IPR036878">
    <property type="entry name" value="Glu_permease_IIB"/>
</dbReference>
<evidence type="ECO:0000256" key="5">
    <source>
        <dbReference type="ARBA" id="ARBA00022679"/>
    </source>
</evidence>
<keyword evidence="4" id="KW-0762">Sugar transport</keyword>
<dbReference type="FunFam" id="3.30.1360.60:FF:000001">
    <property type="entry name" value="PTS system glucose-specific IIBC component PtsG"/>
    <property type="match status" value="1"/>
</dbReference>
<feature type="domain" description="PTS EIIC type-1" evidence="14">
    <location>
        <begin position="122"/>
        <end position="459"/>
    </location>
</feature>
<evidence type="ECO:0000313" key="16">
    <source>
        <dbReference type="Proteomes" id="UP000184079"/>
    </source>
</evidence>
<feature type="transmembrane region" description="Helical" evidence="12">
    <location>
        <begin position="247"/>
        <end position="269"/>
    </location>
</feature>
<dbReference type="Pfam" id="PF00367">
    <property type="entry name" value="PTS_EIIB"/>
    <property type="match status" value="1"/>
</dbReference>
<feature type="transmembrane region" description="Helical" evidence="12">
    <location>
        <begin position="192"/>
        <end position="212"/>
    </location>
</feature>
<evidence type="ECO:0000256" key="4">
    <source>
        <dbReference type="ARBA" id="ARBA00022597"/>
    </source>
</evidence>
<evidence type="ECO:0000256" key="10">
    <source>
        <dbReference type="ARBA" id="ARBA00023136"/>
    </source>
</evidence>
<dbReference type="GO" id="GO:0005886">
    <property type="term" value="C:plasma membrane"/>
    <property type="evidence" value="ECO:0007669"/>
    <property type="project" value="UniProtKB-SubCell"/>
</dbReference>
<evidence type="ECO:0000259" key="14">
    <source>
        <dbReference type="PROSITE" id="PS51103"/>
    </source>
</evidence>
<keyword evidence="10 12" id="KW-0472">Membrane</keyword>
<accession>A0A1M5M265</accession>
<evidence type="ECO:0000256" key="7">
    <source>
        <dbReference type="ARBA" id="ARBA00022692"/>
    </source>
</evidence>
<feature type="transmembrane region" description="Helical" evidence="12">
    <location>
        <begin position="289"/>
        <end position="308"/>
    </location>
</feature>
<organism evidence="15 16">
    <name type="scientific">Virgibacillus chiguensis</name>
    <dbReference type="NCBI Taxonomy" id="411959"/>
    <lineage>
        <taxon>Bacteria</taxon>
        <taxon>Bacillati</taxon>
        <taxon>Bacillota</taxon>
        <taxon>Bacilli</taxon>
        <taxon>Bacillales</taxon>
        <taxon>Bacillaceae</taxon>
        <taxon>Virgibacillus</taxon>
    </lineage>
</organism>
<evidence type="ECO:0000313" key="15">
    <source>
        <dbReference type="EMBL" id="SHG71402.1"/>
    </source>
</evidence>
<dbReference type="PROSITE" id="PS51103">
    <property type="entry name" value="PTS_EIIC_TYPE_1"/>
    <property type="match status" value="1"/>
</dbReference>
<dbReference type="InterPro" id="IPR050558">
    <property type="entry name" value="PTS_Sugar-Specific_Components"/>
</dbReference>
<dbReference type="SUPFAM" id="SSF55604">
    <property type="entry name" value="Glucose permease domain IIB"/>
    <property type="match status" value="1"/>
</dbReference>
<protein>
    <submittedName>
        <fullName evidence="15">PTS system, sucrose-specific IIC component</fullName>
    </submittedName>
</protein>
<dbReference type="CDD" id="cd00212">
    <property type="entry name" value="PTS_IIB_glc"/>
    <property type="match status" value="1"/>
</dbReference>
<feature type="transmembrane region" description="Helical" evidence="12">
    <location>
        <begin position="218"/>
        <end position="235"/>
    </location>
</feature>
<evidence type="ECO:0000256" key="1">
    <source>
        <dbReference type="ARBA" id="ARBA00004651"/>
    </source>
</evidence>
<dbReference type="GO" id="GO:0016301">
    <property type="term" value="F:kinase activity"/>
    <property type="evidence" value="ECO:0007669"/>
    <property type="project" value="UniProtKB-KW"/>
</dbReference>
<keyword evidence="5" id="KW-0808">Transferase</keyword>
<feature type="active site" description="Phosphocysteine intermediate; for EIIB activity" evidence="11">
    <location>
        <position position="27"/>
    </location>
</feature>
<gene>
    <name evidence="15" type="ORF">SAMN05421807_101351</name>
</gene>
<evidence type="ECO:0000259" key="13">
    <source>
        <dbReference type="PROSITE" id="PS51098"/>
    </source>
</evidence>
<evidence type="ECO:0000256" key="8">
    <source>
        <dbReference type="ARBA" id="ARBA00022777"/>
    </source>
</evidence>
<proteinExistence type="predicted"/>
<comment type="subcellular location">
    <subcellularLocation>
        <location evidence="1">Cell membrane</location>
        <topology evidence="1">Multi-pass membrane protein</topology>
    </subcellularLocation>
</comment>
<dbReference type="InterPro" id="IPR003352">
    <property type="entry name" value="PTS_EIIC"/>
</dbReference>
<evidence type="ECO:0000256" key="2">
    <source>
        <dbReference type="ARBA" id="ARBA00022448"/>
    </source>
</evidence>
<evidence type="ECO:0000256" key="11">
    <source>
        <dbReference type="PROSITE-ProRule" id="PRU00421"/>
    </source>
</evidence>
<keyword evidence="9 12" id="KW-1133">Transmembrane helix</keyword>
<dbReference type="InterPro" id="IPR001996">
    <property type="entry name" value="PTS_IIB_1"/>
</dbReference>
<evidence type="ECO:0000256" key="6">
    <source>
        <dbReference type="ARBA" id="ARBA00022683"/>
    </source>
</evidence>
<dbReference type="InterPro" id="IPR013013">
    <property type="entry name" value="PTS_EIIC_1"/>
</dbReference>
<evidence type="ECO:0000256" key="12">
    <source>
        <dbReference type="SAM" id="Phobius"/>
    </source>
</evidence>
<dbReference type="GO" id="GO:0008982">
    <property type="term" value="F:protein-N(PI)-phosphohistidine-sugar phosphotransferase activity"/>
    <property type="evidence" value="ECO:0007669"/>
    <property type="project" value="InterPro"/>
</dbReference>
<sequence length="459" mass="48933">MKKEEKLTQDILQFIGGKENIKQVSHCMTRLRLKLKDDGKADISALKNVNGVMGVVVDETLQIVIGPGTVNRVAEKVSEITKLGIGEEQGPDDENLTFEEKAALQKQEIKQRNKTPFKNFLRRLGNIFIPLIPGLVASGIINGGANFAKNAGVDPETTWMQILLVFGGAIFTYLAVLVGWNTAKEFGGTPVLGAIAGMILFNPMLADITIYGEALVPGRGGLFGVIFAAWLMTFLEKRVRKIIPAAVDIIFTPLITVLIVGFASLYVVMPVAGVLSDGITDGLTSLIDMGGFISGAVLAGFFLPLVMVGLHHGLTPIHLELINTFDNTALLTILAMAGAGQVGAAMAIYVKTKNKRLRNIIKGGLPVGFLGIGEPLLYGVTLPLGRPFLTACMGAAIGGGFQAVMQTAAKGIGVSGLSLIPLIDDGKYILYFLGLVISYAGGFIFTYLFGFKEDMAKDI</sequence>
<dbReference type="Gene3D" id="3.30.1360.60">
    <property type="entry name" value="Glucose permease domain IIB"/>
    <property type="match status" value="1"/>
</dbReference>
<reference evidence="16" key="1">
    <citation type="submission" date="2016-11" db="EMBL/GenBank/DDBJ databases">
        <authorList>
            <person name="Varghese N."/>
            <person name="Submissions S."/>
        </authorList>
    </citation>
    <scope>NUCLEOTIDE SEQUENCE [LARGE SCALE GENOMIC DNA]</scope>
    <source>
        <strain evidence="16">CGMCC 1.6496</strain>
    </source>
</reference>
<dbReference type="GO" id="GO:0090588">
    <property type="term" value="F:protein-phosphocysteine-N-acetylmuramate phosphotransferase system transporter activity"/>
    <property type="evidence" value="ECO:0007669"/>
    <property type="project" value="TreeGrafter"/>
</dbReference>
<feature type="transmembrane region" description="Helical" evidence="12">
    <location>
        <begin position="428"/>
        <end position="449"/>
    </location>
</feature>
<keyword evidence="2" id="KW-0813">Transport</keyword>
<dbReference type="EMBL" id="FQXD01000001">
    <property type="protein sequence ID" value="SHG71402.1"/>
    <property type="molecule type" value="Genomic_DNA"/>
</dbReference>
<dbReference type="RefSeq" id="WP_073004547.1">
    <property type="nucleotide sequence ID" value="NZ_FQXD01000001.1"/>
</dbReference>
<dbReference type="PROSITE" id="PS01035">
    <property type="entry name" value="PTS_EIIB_TYPE_1_CYS"/>
    <property type="match status" value="1"/>
</dbReference>
<evidence type="ECO:0000256" key="3">
    <source>
        <dbReference type="ARBA" id="ARBA00022475"/>
    </source>
</evidence>
<dbReference type="InterPro" id="IPR018113">
    <property type="entry name" value="PTrfase_EIIB_Cys"/>
</dbReference>
<dbReference type="Proteomes" id="UP000184079">
    <property type="component" value="Unassembled WGS sequence"/>
</dbReference>
<feature type="domain" description="PTS EIIB type-1" evidence="13">
    <location>
        <begin position="5"/>
        <end position="87"/>
    </location>
</feature>
<feature type="transmembrane region" description="Helical" evidence="12">
    <location>
        <begin position="120"/>
        <end position="141"/>
    </location>
</feature>
<keyword evidence="7 12" id="KW-0812">Transmembrane</keyword>
<keyword evidence="8" id="KW-0418">Kinase</keyword>
<dbReference type="PROSITE" id="PS51098">
    <property type="entry name" value="PTS_EIIB_TYPE_1"/>
    <property type="match status" value="1"/>
</dbReference>
<dbReference type="PANTHER" id="PTHR30175">
    <property type="entry name" value="PHOSPHOTRANSFERASE SYSTEM TRANSPORT PROTEIN"/>
    <property type="match status" value="1"/>
</dbReference>
<keyword evidence="3" id="KW-1003">Cell membrane</keyword>
<name>A0A1M5M265_9BACI</name>
<feature type="transmembrane region" description="Helical" evidence="12">
    <location>
        <begin position="161"/>
        <end position="180"/>
    </location>
</feature>
<dbReference type="GO" id="GO:0009401">
    <property type="term" value="P:phosphoenolpyruvate-dependent sugar phosphotransferase system"/>
    <property type="evidence" value="ECO:0007669"/>
    <property type="project" value="UniProtKB-KW"/>
</dbReference>
<keyword evidence="16" id="KW-1185">Reference proteome</keyword>